<keyword evidence="5" id="KW-0560">Oxidoreductase</keyword>
<dbReference type="SUPFAM" id="SSF51905">
    <property type="entry name" value="FAD/NAD(P)-binding domain"/>
    <property type="match status" value="1"/>
</dbReference>
<dbReference type="RefSeq" id="WP_189136449.1">
    <property type="nucleotide sequence ID" value="NZ_BMNK01000001.1"/>
</dbReference>
<dbReference type="Gene3D" id="3.50.50.100">
    <property type="match status" value="1"/>
</dbReference>
<evidence type="ECO:0000256" key="1">
    <source>
        <dbReference type="ARBA" id="ARBA00001974"/>
    </source>
</evidence>
<keyword evidence="8" id="KW-1185">Reference proteome</keyword>
<evidence type="ECO:0000256" key="3">
    <source>
        <dbReference type="ARBA" id="ARBA00022630"/>
    </source>
</evidence>
<keyword evidence="3" id="KW-0285">Flavoprotein</keyword>
<dbReference type="InterPro" id="IPR051169">
    <property type="entry name" value="NADH-Q_oxidoreductase"/>
</dbReference>
<evidence type="ECO:0000256" key="5">
    <source>
        <dbReference type="ARBA" id="ARBA00023002"/>
    </source>
</evidence>
<proteinExistence type="inferred from homology"/>
<feature type="domain" description="FAD/NAD(P)-binding" evidence="6">
    <location>
        <begin position="2"/>
        <end position="317"/>
    </location>
</feature>
<dbReference type="Proteomes" id="UP000660745">
    <property type="component" value="Unassembled WGS sequence"/>
</dbReference>
<reference evidence="7" key="1">
    <citation type="journal article" date="2014" name="Int. J. Syst. Evol. Microbiol.">
        <title>Complete genome sequence of Corynebacterium casei LMG S-19264T (=DSM 44701T), isolated from a smear-ripened cheese.</title>
        <authorList>
            <consortium name="US DOE Joint Genome Institute (JGI-PGF)"/>
            <person name="Walter F."/>
            <person name="Albersmeier A."/>
            <person name="Kalinowski J."/>
            <person name="Ruckert C."/>
        </authorList>
    </citation>
    <scope>NUCLEOTIDE SEQUENCE</scope>
    <source>
        <strain evidence="7">CGMCC 4.7430</strain>
    </source>
</reference>
<dbReference type="GO" id="GO:0019646">
    <property type="term" value="P:aerobic electron transport chain"/>
    <property type="evidence" value="ECO:0007669"/>
    <property type="project" value="TreeGrafter"/>
</dbReference>
<dbReference type="EMBL" id="BMNK01000001">
    <property type="protein sequence ID" value="GGP00421.1"/>
    <property type="molecule type" value="Genomic_DNA"/>
</dbReference>
<organism evidence="7 8">
    <name type="scientific">Nonomuraea glycinis</name>
    <dbReference type="NCBI Taxonomy" id="2047744"/>
    <lineage>
        <taxon>Bacteria</taxon>
        <taxon>Bacillati</taxon>
        <taxon>Actinomycetota</taxon>
        <taxon>Actinomycetes</taxon>
        <taxon>Streptosporangiales</taxon>
        <taxon>Streptosporangiaceae</taxon>
        <taxon>Nonomuraea</taxon>
    </lineage>
</organism>
<evidence type="ECO:0000313" key="8">
    <source>
        <dbReference type="Proteomes" id="UP000660745"/>
    </source>
</evidence>
<gene>
    <name evidence="7" type="ORF">GCM10012278_00980</name>
</gene>
<protein>
    <submittedName>
        <fullName evidence="7">Pyridine nucleotide-disulfide oxidoreductase</fullName>
    </submittedName>
</protein>
<evidence type="ECO:0000256" key="4">
    <source>
        <dbReference type="ARBA" id="ARBA00022827"/>
    </source>
</evidence>
<dbReference type="InterPro" id="IPR036188">
    <property type="entry name" value="FAD/NAD-bd_sf"/>
</dbReference>
<evidence type="ECO:0000313" key="7">
    <source>
        <dbReference type="EMBL" id="GGP00421.1"/>
    </source>
</evidence>
<dbReference type="PRINTS" id="PR00411">
    <property type="entry name" value="PNDRDTASEI"/>
</dbReference>
<accession>A0A917ZZQ9</accession>
<dbReference type="AlphaFoldDB" id="A0A917ZZQ9"/>
<evidence type="ECO:0000256" key="2">
    <source>
        <dbReference type="ARBA" id="ARBA00005272"/>
    </source>
</evidence>
<reference evidence="7" key="2">
    <citation type="submission" date="2020-09" db="EMBL/GenBank/DDBJ databases">
        <authorList>
            <person name="Sun Q."/>
            <person name="Zhou Y."/>
        </authorList>
    </citation>
    <scope>NUCLEOTIDE SEQUENCE</scope>
    <source>
        <strain evidence="7">CGMCC 4.7430</strain>
    </source>
</reference>
<keyword evidence="4" id="KW-0274">FAD</keyword>
<sequence length="401" mass="42038">MKDILVIGGGFAGVWSAAGAVRAARAAGSAGEELRVTLVSGGDDLVIRPRLYEDDPETMRVPLDRVLGPIGVRRLTATATDIDTEARTVRAVGREGAGLTLSYDKLVLATGSQLVRPTFPGAGDVFDIDTLPAAAALDHHLRRLPQREPSDGQYTAVIVGAGFTGLEIATVLGERLRAIADEQGAGETVRIVLVDRAEVLGPELGPGPRPHINGAIDQLKIERRLGSTVSSATPKKVVLSDGEIIPAATVIWTAGMAASPLTAQIPGERDQLGRLTVDRYMRVIGVPDVYAAGDTAVAAAEDGHYTIQSCQHAQPMGKCAGYNVAAGLLGTDLLPFTADPYSNALDLGSAGAVTTNGWERTVTATGPEAKTMKQDINTKWIYPAVDDPEQILAQASRLLNG</sequence>
<dbReference type="Pfam" id="PF07992">
    <property type="entry name" value="Pyr_redox_2"/>
    <property type="match status" value="1"/>
</dbReference>
<dbReference type="PANTHER" id="PTHR42913">
    <property type="entry name" value="APOPTOSIS-INDUCING FACTOR 1"/>
    <property type="match status" value="1"/>
</dbReference>
<evidence type="ECO:0000259" key="6">
    <source>
        <dbReference type="Pfam" id="PF07992"/>
    </source>
</evidence>
<comment type="similarity">
    <text evidence="2">Belongs to the NADH dehydrogenase family.</text>
</comment>
<dbReference type="GO" id="GO:0003955">
    <property type="term" value="F:NAD(P)H dehydrogenase (quinone) activity"/>
    <property type="evidence" value="ECO:0007669"/>
    <property type="project" value="TreeGrafter"/>
</dbReference>
<dbReference type="PRINTS" id="PR00368">
    <property type="entry name" value="FADPNR"/>
</dbReference>
<dbReference type="PANTHER" id="PTHR42913:SF3">
    <property type="entry name" value="64 KDA MITOCHONDRIAL NADH DEHYDROGENASE (EUROFUNG)"/>
    <property type="match status" value="1"/>
</dbReference>
<name>A0A917ZZQ9_9ACTN</name>
<comment type="cofactor">
    <cofactor evidence="1">
        <name>FAD</name>
        <dbReference type="ChEBI" id="CHEBI:57692"/>
    </cofactor>
</comment>
<comment type="caution">
    <text evidence="7">The sequence shown here is derived from an EMBL/GenBank/DDBJ whole genome shotgun (WGS) entry which is preliminary data.</text>
</comment>
<dbReference type="InterPro" id="IPR023753">
    <property type="entry name" value="FAD/NAD-binding_dom"/>
</dbReference>